<dbReference type="Proteomes" id="UP001057452">
    <property type="component" value="Chromosome 8"/>
</dbReference>
<organism evidence="1 2">
    <name type="scientific">Chaenocephalus aceratus</name>
    <name type="common">Blackfin icefish</name>
    <name type="synonym">Chaenichthys aceratus</name>
    <dbReference type="NCBI Taxonomy" id="36190"/>
    <lineage>
        <taxon>Eukaryota</taxon>
        <taxon>Metazoa</taxon>
        <taxon>Chordata</taxon>
        <taxon>Craniata</taxon>
        <taxon>Vertebrata</taxon>
        <taxon>Euteleostomi</taxon>
        <taxon>Actinopterygii</taxon>
        <taxon>Neopterygii</taxon>
        <taxon>Teleostei</taxon>
        <taxon>Neoteleostei</taxon>
        <taxon>Acanthomorphata</taxon>
        <taxon>Eupercaria</taxon>
        <taxon>Perciformes</taxon>
        <taxon>Notothenioidei</taxon>
        <taxon>Channichthyidae</taxon>
        <taxon>Chaenocephalus</taxon>
    </lineage>
</organism>
<protein>
    <submittedName>
        <fullName evidence="1">Uncharacterized protein</fullName>
    </submittedName>
</protein>
<sequence>MYTASTTAVPQNRTTRGENISPDLTYSHVVENTAFFGDVALRFPRIVHHYYDRNEDWDGMLRWGPELLQPVGGLHRRSPPTCPHADVTGAGNYREIPRLYKPVSHRERRRE</sequence>
<evidence type="ECO:0000313" key="1">
    <source>
        <dbReference type="EMBL" id="KAI4821755.1"/>
    </source>
</evidence>
<dbReference type="EMBL" id="CM043792">
    <property type="protein sequence ID" value="KAI4821755.1"/>
    <property type="molecule type" value="Genomic_DNA"/>
</dbReference>
<keyword evidence="2" id="KW-1185">Reference proteome</keyword>
<proteinExistence type="predicted"/>
<evidence type="ECO:0000313" key="2">
    <source>
        <dbReference type="Proteomes" id="UP001057452"/>
    </source>
</evidence>
<comment type="caution">
    <text evidence="1">The sequence shown here is derived from an EMBL/GenBank/DDBJ whole genome shotgun (WGS) entry which is preliminary data.</text>
</comment>
<name>A0ACB9X6T0_CHAAC</name>
<gene>
    <name evidence="1" type="ORF">KUCAC02_007339</name>
</gene>
<reference evidence="1" key="1">
    <citation type="submission" date="2022-05" db="EMBL/GenBank/DDBJ databases">
        <title>Chromosome-level genome of Chaenocephalus aceratus.</title>
        <authorList>
            <person name="Park H."/>
        </authorList>
    </citation>
    <scope>NUCLEOTIDE SEQUENCE</scope>
    <source>
        <strain evidence="1">KU_202001</strain>
    </source>
</reference>
<accession>A0ACB9X6T0</accession>